<evidence type="ECO:0000313" key="2">
    <source>
        <dbReference type="EMBL" id="ORX50975.1"/>
    </source>
</evidence>
<organism evidence="2 3">
    <name type="scientific">Hesseltinella vesiculosa</name>
    <dbReference type="NCBI Taxonomy" id="101127"/>
    <lineage>
        <taxon>Eukaryota</taxon>
        <taxon>Fungi</taxon>
        <taxon>Fungi incertae sedis</taxon>
        <taxon>Mucoromycota</taxon>
        <taxon>Mucoromycotina</taxon>
        <taxon>Mucoromycetes</taxon>
        <taxon>Mucorales</taxon>
        <taxon>Cunninghamellaceae</taxon>
        <taxon>Hesseltinella</taxon>
    </lineage>
</organism>
<sequence>MTIVETRYVPKVKKNTKKQEQSRRAAGGSAASHQPLRHNVGSTHSLLLRVDSPALRVSHCALVKQPLFSSLDRESIVPYNQLHVTIGNLQLPTPSAAHVAQRLLGEQISRFAHQESITSPIPISLEGLVMKKLSGRESIKEAMTKAGFWTQPANKKWKPHVTVVETRYGKPKSQKPWGGNVTGFPSVAFVKRSVGSVDLGLTAIQHLELSKRDRQCPISDLNQCVATFKVFNDA</sequence>
<keyword evidence="3" id="KW-1185">Reference proteome</keyword>
<proteinExistence type="predicted"/>
<name>A0A1X2GD14_9FUNG</name>
<protein>
    <submittedName>
        <fullName evidence="2">Uncharacterized protein</fullName>
    </submittedName>
</protein>
<gene>
    <name evidence="2" type="ORF">DM01DRAFT_1384695</name>
</gene>
<dbReference type="OrthoDB" id="277832at2759"/>
<reference evidence="2 3" key="1">
    <citation type="submission" date="2016-07" db="EMBL/GenBank/DDBJ databases">
        <title>Pervasive Adenine N6-methylation of Active Genes in Fungi.</title>
        <authorList>
            <consortium name="DOE Joint Genome Institute"/>
            <person name="Mondo S.J."/>
            <person name="Dannebaum R.O."/>
            <person name="Kuo R.C."/>
            <person name="Labutti K."/>
            <person name="Haridas S."/>
            <person name="Kuo A."/>
            <person name="Salamov A."/>
            <person name="Ahrendt S.R."/>
            <person name="Lipzen A."/>
            <person name="Sullivan W."/>
            <person name="Andreopoulos W.B."/>
            <person name="Clum A."/>
            <person name="Lindquist E."/>
            <person name="Daum C."/>
            <person name="Ramamoorthy G.K."/>
            <person name="Gryganskyi A."/>
            <person name="Culley D."/>
            <person name="Magnuson J.K."/>
            <person name="James T.Y."/>
            <person name="O'Malley M.A."/>
            <person name="Stajich J.E."/>
            <person name="Spatafora J.W."/>
            <person name="Visel A."/>
            <person name="Grigoriev I.V."/>
        </authorList>
    </citation>
    <scope>NUCLEOTIDE SEQUENCE [LARGE SCALE GENOMIC DNA]</scope>
    <source>
        <strain evidence="2 3">NRRL 3301</strain>
    </source>
</reference>
<feature type="region of interest" description="Disordered" evidence="1">
    <location>
        <begin position="1"/>
        <end position="38"/>
    </location>
</feature>
<accession>A0A1X2GD14</accession>
<dbReference type="Gene3D" id="3.90.1140.10">
    <property type="entry name" value="Cyclic phosphodiesterase"/>
    <property type="match status" value="1"/>
</dbReference>
<comment type="caution">
    <text evidence="2">The sequence shown here is derived from an EMBL/GenBank/DDBJ whole genome shotgun (WGS) entry which is preliminary data.</text>
</comment>
<evidence type="ECO:0000313" key="3">
    <source>
        <dbReference type="Proteomes" id="UP000242146"/>
    </source>
</evidence>
<evidence type="ECO:0000256" key="1">
    <source>
        <dbReference type="SAM" id="MobiDB-lite"/>
    </source>
</evidence>
<dbReference type="EMBL" id="MCGT01000022">
    <property type="protein sequence ID" value="ORX50975.1"/>
    <property type="molecule type" value="Genomic_DNA"/>
</dbReference>
<dbReference type="Proteomes" id="UP000242146">
    <property type="component" value="Unassembled WGS sequence"/>
</dbReference>
<dbReference type="AlphaFoldDB" id="A0A1X2GD14"/>